<dbReference type="InterPro" id="IPR036962">
    <property type="entry name" value="Glyco_hydro_3_N_sf"/>
</dbReference>
<organism evidence="5 6">
    <name type="scientific">Deinococcus ruber</name>
    <dbReference type="NCBI Taxonomy" id="1848197"/>
    <lineage>
        <taxon>Bacteria</taxon>
        <taxon>Thermotogati</taxon>
        <taxon>Deinococcota</taxon>
        <taxon>Deinococci</taxon>
        <taxon>Deinococcales</taxon>
        <taxon>Deinococcaceae</taxon>
        <taxon>Deinococcus</taxon>
    </lineage>
</organism>
<name>A0A918C4Z5_9DEIO</name>
<comment type="similarity">
    <text evidence="1 3">Belongs to the glycosyl hydrolase 3 family.</text>
</comment>
<sequence length="837" mass="90519">MTHSPPSPDLKTPPDLETLLDQMTLEEQVSLLAGADFWRTVPIPRLGIPALKVSDGPAGARGGGALVGSTHTAAFPVGIALGSTWNVNLLREVGAALAREAHDKGAGVLLAPTINLFRSTLNGRNFESYAEDPFLTGKLATAYVQGLQAGGVAATVKHFVGNESEYQRNTISSDIPERALRELYLRPFEMVVKDAQPWAIMTSYNKLDGTYASEHPRLLEGILRGEWKFDGLVMSDWGGTHSAGASVRAGLDLEMPGPSRARTTLLEEAEHDPATRAAVRQSARNVLQLIERTGTFADPRDTSDSGEREEEYPDTRALIRRAGAEGMVLLKNDGLLPLPQGVRVAVIGPNAATGQVMGGGSAQMNAHRRVSPLEGLRAALGEENVTYALGCDNDRFLPTLNVPVQLDFFDVQSVSFGTQERTGSEQMLFSLPQGLDASDFRATMTLTLQAPHDGTYDLSLYSAGLSRLRVDGQEVIDNWTHWQPGDTYFNFGSDEVRASHFLKAGPHTAVVEFAPKAVENTVAAFSAMRLGFRPPAPQHQLEEAVSAAAQADVVVLCVGTNGDWETEGVDRWGLDLPGRQNELIGAVLAANPRTVVLLQTGGPISMPWLETAPAVLQAWFPGQEAGFSVADVLLGQADPGGRLPQTFPRSLHDDPVHPLEPGLQYPGEHGHVAYQEGLFIGYRHVDRHGLTPLFPFGHGLSYTTFTVSDAQLSADVLEPGATLRVSVQVRNTGERSGQTVVQLYIREKNTQRERPDKELKGFAKVQLKAGETQEVQLELDMRSLAAFDDTRAAWVADAGEFEVLLGQSSADLPITLPLRLLEQWSEPVSSSSKEAHA</sequence>
<keyword evidence="2 3" id="KW-0378">Hydrolase</keyword>
<dbReference type="Gene3D" id="2.60.120.260">
    <property type="entry name" value="Galactose-binding domain-like"/>
    <property type="match status" value="1"/>
</dbReference>
<feature type="domain" description="PA14" evidence="4">
    <location>
        <begin position="399"/>
        <end position="549"/>
    </location>
</feature>
<dbReference type="PROSITE" id="PS51820">
    <property type="entry name" value="PA14"/>
    <property type="match status" value="1"/>
</dbReference>
<gene>
    <name evidence="5" type="ORF">GCM10008957_19690</name>
</gene>
<dbReference type="SUPFAM" id="SSF51445">
    <property type="entry name" value="(Trans)glycosidases"/>
    <property type="match status" value="1"/>
</dbReference>
<dbReference type="InterPro" id="IPR026891">
    <property type="entry name" value="Fn3-like"/>
</dbReference>
<dbReference type="GO" id="GO:0009251">
    <property type="term" value="P:glucan catabolic process"/>
    <property type="evidence" value="ECO:0007669"/>
    <property type="project" value="TreeGrafter"/>
</dbReference>
<dbReference type="InterPro" id="IPR017853">
    <property type="entry name" value="GH"/>
</dbReference>
<evidence type="ECO:0000313" key="5">
    <source>
        <dbReference type="EMBL" id="GGR07127.1"/>
    </source>
</evidence>
<keyword evidence="6" id="KW-1185">Reference proteome</keyword>
<evidence type="ECO:0000259" key="4">
    <source>
        <dbReference type="PROSITE" id="PS51820"/>
    </source>
</evidence>
<evidence type="ECO:0000256" key="2">
    <source>
        <dbReference type="ARBA" id="ARBA00022801"/>
    </source>
</evidence>
<dbReference type="EMBL" id="BMQL01000009">
    <property type="protein sequence ID" value="GGR07127.1"/>
    <property type="molecule type" value="Genomic_DNA"/>
</dbReference>
<reference evidence="5" key="1">
    <citation type="journal article" date="2014" name="Int. J. Syst. Evol. Microbiol.">
        <title>Complete genome sequence of Corynebacterium casei LMG S-19264T (=DSM 44701T), isolated from a smear-ripened cheese.</title>
        <authorList>
            <consortium name="US DOE Joint Genome Institute (JGI-PGF)"/>
            <person name="Walter F."/>
            <person name="Albersmeier A."/>
            <person name="Kalinowski J."/>
            <person name="Ruckert C."/>
        </authorList>
    </citation>
    <scope>NUCLEOTIDE SEQUENCE</scope>
    <source>
        <strain evidence="5">JCM 31311</strain>
    </source>
</reference>
<keyword evidence="3" id="KW-0326">Glycosidase</keyword>
<dbReference type="InterPro" id="IPR036881">
    <property type="entry name" value="Glyco_hydro_3_C_sf"/>
</dbReference>
<dbReference type="Pfam" id="PF07691">
    <property type="entry name" value="PA14"/>
    <property type="match status" value="1"/>
</dbReference>
<dbReference type="InterPro" id="IPR011658">
    <property type="entry name" value="PA14_dom"/>
</dbReference>
<dbReference type="GO" id="GO:0008422">
    <property type="term" value="F:beta-glucosidase activity"/>
    <property type="evidence" value="ECO:0007669"/>
    <property type="project" value="UniProtKB-ARBA"/>
</dbReference>
<dbReference type="InterPro" id="IPR001764">
    <property type="entry name" value="Glyco_hydro_3_N"/>
</dbReference>
<dbReference type="PANTHER" id="PTHR42715">
    <property type="entry name" value="BETA-GLUCOSIDASE"/>
    <property type="match status" value="1"/>
</dbReference>
<dbReference type="Pfam" id="PF01915">
    <property type="entry name" value="Glyco_hydro_3_C"/>
    <property type="match status" value="1"/>
</dbReference>
<evidence type="ECO:0000256" key="1">
    <source>
        <dbReference type="ARBA" id="ARBA00005336"/>
    </source>
</evidence>
<dbReference type="InterPro" id="IPR050288">
    <property type="entry name" value="Cellulose_deg_GH3"/>
</dbReference>
<dbReference type="Pfam" id="PF00933">
    <property type="entry name" value="Glyco_hydro_3"/>
    <property type="match status" value="1"/>
</dbReference>
<dbReference type="Pfam" id="PF14310">
    <property type="entry name" value="Fn3-like"/>
    <property type="match status" value="1"/>
</dbReference>
<reference evidence="5" key="2">
    <citation type="submission" date="2020-09" db="EMBL/GenBank/DDBJ databases">
        <authorList>
            <person name="Sun Q."/>
            <person name="Ohkuma M."/>
        </authorList>
    </citation>
    <scope>NUCLEOTIDE SEQUENCE</scope>
    <source>
        <strain evidence="5">JCM 31311</strain>
    </source>
</reference>
<accession>A0A918C4Z5</accession>
<evidence type="ECO:0000256" key="3">
    <source>
        <dbReference type="RuleBase" id="RU361161"/>
    </source>
</evidence>
<dbReference type="PRINTS" id="PR00133">
    <property type="entry name" value="GLHYDRLASE3"/>
</dbReference>
<dbReference type="Gene3D" id="3.20.20.300">
    <property type="entry name" value="Glycoside hydrolase, family 3, N-terminal domain"/>
    <property type="match status" value="1"/>
</dbReference>
<dbReference type="RefSeq" id="WP_189089860.1">
    <property type="nucleotide sequence ID" value="NZ_BMQL01000009.1"/>
</dbReference>
<dbReference type="SMART" id="SM01217">
    <property type="entry name" value="Fn3_like"/>
    <property type="match status" value="1"/>
</dbReference>
<dbReference type="InterPro" id="IPR013783">
    <property type="entry name" value="Ig-like_fold"/>
</dbReference>
<proteinExistence type="inferred from homology"/>
<dbReference type="InterPro" id="IPR002772">
    <property type="entry name" value="Glyco_hydro_3_C"/>
</dbReference>
<evidence type="ECO:0000313" key="6">
    <source>
        <dbReference type="Proteomes" id="UP000603865"/>
    </source>
</evidence>
<protein>
    <submittedName>
        <fullName evidence="5">Glycosyl hydrolase</fullName>
    </submittedName>
</protein>
<dbReference type="SUPFAM" id="SSF56988">
    <property type="entry name" value="Anthrax protective antigen"/>
    <property type="match status" value="1"/>
</dbReference>
<dbReference type="Gene3D" id="2.60.40.10">
    <property type="entry name" value="Immunoglobulins"/>
    <property type="match status" value="1"/>
</dbReference>
<dbReference type="PANTHER" id="PTHR42715:SF3">
    <property type="entry name" value="BETA-GLUCOSIDASE B-RELATED"/>
    <property type="match status" value="1"/>
</dbReference>
<comment type="caution">
    <text evidence="5">The sequence shown here is derived from an EMBL/GenBank/DDBJ whole genome shotgun (WGS) entry which is preliminary data.</text>
</comment>
<dbReference type="PROSITE" id="PS00775">
    <property type="entry name" value="GLYCOSYL_HYDROL_F3"/>
    <property type="match status" value="1"/>
</dbReference>
<dbReference type="SUPFAM" id="SSF52279">
    <property type="entry name" value="Beta-D-glucan exohydrolase, C-terminal domain"/>
    <property type="match status" value="1"/>
</dbReference>
<dbReference type="Gene3D" id="3.40.50.1700">
    <property type="entry name" value="Glycoside hydrolase family 3 C-terminal domain"/>
    <property type="match status" value="1"/>
</dbReference>
<dbReference type="Proteomes" id="UP000603865">
    <property type="component" value="Unassembled WGS sequence"/>
</dbReference>
<dbReference type="InterPro" id="IPR037524">
    <property type="entry name" value="PA14/GLEYA"/>
</dbReference>
<dbReference type="AlphaFoldDB" id="A0A918C4Z5"/>
<dbReference type="InterPro" id="IPR019800">
    <property type="entry name" value="Glyco_hydro_3_AS"/>
</dbReference>
<dbReference type="FunFam" id="2.60.40.10:FF:000495">
    <property type="entry name" value="Periplasmic beta-glucosidase"/>
    <property type="match status" value="1"/>
</dbReference>